<evidence type="ECO:0000313" key="5">
    <source>
        <dbReference type="EMBL" id="QBZ60201.1"/>
    </source>
</evidence>
<feature type="domain" description="Glucose-methanol-choline oxidoreductase N-terminal" evidence="4">
    <location>
        <begin position="276"/>
        <end position="290"/>
    </location>
</feature>
<evidence type="ECO:0000313" key="6">
    <source>
        <dbReference type="Proteomes" id="UP000294847"/>
    </source>
</evidence>
<feature type="chain" id="PRO_5020725005" description="Glucose-methanol-choline oxidoreductase N-terminal domain-containing protein" evidence="3">
    <location>
        <begin position="20"/>
        <end position="545"/>
    </location>
</feature>
<dbReference type="InterPro" id="IPR012132">
    <property type="entry name" value="GMC_OxRdtase"/>
</dbReference>
<evidence type="ECO:0000256" key="3">
    <source>
        <dbReference type="SAM" id="SignalP"/>
    </source>
</evidence>
<feature type="signal peptide" evidence="3">
    <location>
        <begin position="1"/>
        <end position="19"/>
    </location>
</feature>
<dbReference type="Gene3D" id="3.30.410.10">
    <property type="entry name" value="Cholesterol Oxidase, domain 2"/>
    <property type="match status" value="1"/>
</dbReference>
<evidence type="ECO:0000256" key="1">
    <source>
        <dbReference type="ARBA" id="ARBA00010790"/>
    </source>
</evidence>
<keyword evidence="2" id="KW-0274">FAD</keyword>
<feature type="binding site" evidence="2">
    <location>
        <begin position="121"/>
        <end position="124"/>
    </location>
    <ligand>
        <name>FAD</name>
        <dbReference type="ChEBI" id="CHEBI:57692"/>
    </ligand>
</feature>
<dbReference type="Pfam" id="PF00732">
    <property type="entry name" value="GMC_oxred_N"/>
    <property type="match status" value="1"/>
</dbReference>
<evidence type="ECO:0000256" key="2">
    <source>
        <dbReference type="PIRSR" id="PIRSR000137-2"/>
    </source>
</evidence>
<dbReference type="InterPro" id="IPR036188">
    <property type="entry name" value="FAD/NAD-bd_sf"/>
</dbReference>
<dbReference type="EMBL" id="CP034207">
    <property type="protein sequence ID" value="QBZ60201.1"/>
    <property type="molecule type" value="Genomic_DNA"/>
</dbReference>
<keyword evidence="2" id="KW-0285">Flavoprotein</keyword>
<dbReference type="SUPFAM" id="SSF54373">
    <property type="entry name" value="FAD-linked reductases, C-terminal domain"/>
    <property type="match status" value="1"/>
</dbReference>
<comment type="cofactor">
    <cofactor evidence="2">
        <name>FAD</name>
        <dbReference type="ChEBI" id="CHEBI:57692"/>
    </cofactor>
</comment>
<dbReference type="InterPro" id="IPR000172">
    <property type="entry name" value="GMC_OxRdtase_N"/>
</dbReference>
<dbReference type="PANTHER" id="PTHR47190">
    <property type="entry name" value="DEHYDROGENASE, PUTATIVE-RELATED"/>
    <property type="match status" value="1"/>
</dbReference>
<feature type="binding site" evidence="2">
    <location>
        <position position="241"/>
    </location>
    <ligand>
        <name>FAD</name>
        <dbReference type="ChEBI" id="CHEBI:57692"/>
    </ligand>
</feature>
<feature type="binding site" evidence="2">
    <location>
        <position position="113"/>
    </location>
    <ligand>
        <name>FAD</name>
        <dbReference type="ChEBI" id="CHEBI:57692"/>
    </ligand>
</feature>
<protein>
    <recommendedName>
        <fullName evidence="4">Glucose-methanol-choline oxidoreductase N-terminal domain-containing protein</fullName>
    </recommendedName>
</protein>
<comment type="similarity">
    <text evidence="1">Belongs to the GMC oxidoreductase family.</text>
</comment>
<dbReference type="Proteomes" id="UP000294847">
    <property type="component" value="Chromosome 4"/>
</dbReference>
<proteinExistence type="inferred from homology"/>
<dbReference type="Pfam" id="PF05199">
    <property type="entry name" value="GMC_oxred_C"/>
    <property type="match status" value="1"/>
</dbReference>
<dbReference type="Gene3D" id="3.50.50.60">
    <property type="entry name" value="FAD/NAD(P)-binding domain"/>
    <property type="match status" value="1"/>
</dbReference>
<dbReference type="GO" id="GO:0050660">
    <property type="term" value="F:flavin adenine dinucleotide binding"/>
    <property type="evidence" value="ECO:0007669"/>
    <property type="project" value="InterPro"/>
</dbReference>
<dbReference type="PANTHER" id="PTHR47190:SF4">
    <property type="entry name" value="DEHYDROGENASE, PUTATIVE-RELATED"/>
    <property type="match status" value="1"/>
</dbReference>
<organism evidence="5 6">
    <name type="scientific">Pyricularia oryzae</name>
    <name type="common">Rice blast fungus</name>
    <name type="synonym">Magnaporthe oryzae</name>
    <dbReference type="NCBI Taxonomy" id="318829"/>
    <lineage>
        <taxon>Eukaryota</taxon>
        <taxon>Fungi</taxon>
        <taxon>Dikarya</taxon>
        <taxon>Ascomycota</taxon>
        <taxon>Pezizomycotina</taxon>
        <taxon>Sordariomycetes</taxon>
        <taxon>Sordariomycetidae</taxon>
        <taxon>Magnaporthales</taxon>
        <taxon>Pyriculariaceae</taxon>
        <taxon>Pyricularia</taxon>
    </lineage>
</organism>
<dbReference type="InterPro" id="IPR007867">
    <property type="entry name" value="GMC_OxRtase_C"/>
</dbReference>
<dbReference type="PROSITE" id="PS00624">
    <property type="entry name" value="GMC_OXRED_2"/>
    <property type="match status" value="1"/>
</dbReference>
<dbReference type="InterPro" id="IPR053208">
    <property type="entry name" value="GMC_Oxidoreductase_CD"/>
</dbReference>
<reference evidence="5 6" key="1">
    <citation type="journal article" date="2019" name="Mol. Biol. Evol.">
        <title>Blast fungal genomes show frequent chromosomal changes, gene gains and losses, and effector gene turnover.</title>
        <authorList>
            <person name="Gomez Luciano L.B."/>
            <person name="Jason Tsai I."/>
            <person name="Chuma I."/>
            <person name="Tosa Y."/>
            <person name="Chen Y.H."/>
            <person name="Li J.Y."/>
            <person name="Li M.Y."/>
            <person name="Jade Lu M.Y."/>
            <person name="Nakayashiki H."/>
            <person name="Li W.H."/>
        </authorList>
    </citation>
    <scope>NUCLEOTIDE SEQUENCE [LARGE SCALE GENOMIC DNA]</scope>
    <source>
        <strain evidence="5">MZ5-1-6</strain>
    </source>
</reference>
<dbReference type="AlphaFoldDB" id="A0A4P7NEE1"/>
<accession>A0A4P7NEE1</accession>
<evidence type="ECO:0000259" key="4">
    <source>
        <dbReference type="PROSITE" id="PS00624"/>
    </source>
</evidence>
<sequence>MRTTLLSSLACAIAAVTAAGNSSCVGKQTYDHIVVGGGQAGIVAATRLAQTGKHVLLLERGVGPTVATGADNVLSWNDTLTPTDVPGLAPAVRDVGLFSKYMCPDTEGVSACVLGGAGSFNYLVYVHPPARDFDDRWPSGWKWSDVKPAADRVYAVNPGSQIPSADGRRYDFGLYDTLGSGFLASRGWKAVDQVAQPDEKHEAYSYPNWNIGDQKRAGSLASYLPVARQQSGFSMQLNASVSRLLREGAKVTGVEIEGGKKRFRLAEGGKVILAAGAWGTPRVLLNSGIGPAEQLRIIQNGTSGVKLPARDQWVDLPVGKTIRDHSIFTLTIQTNETFGAFNASAAAFGVSSARSDISLYNERSSGQLAQGMHKLIFWTSTDAGGDNRTRYIQGSCSPGGPGLFSIKAYLTHGLTSKGSVGIDAAGKMVFTQKPYLVDAADRRAALAFVEETVAAVKAYPGWKLQGYSNSTAVLDKIEPGNHFVGTAGMGEDKATSVVGPDAKVHGMENLYVVDASMHPDLPTGNTNAIVMVAAEAAIGKIIAQQ</sequence>
<dbReference type="PIRSF" id="PIRSF000137">
    <property type="entry name" value="Alcohol_oxidase"/>
    <property type="match status" value="1"/>
</dbReference>
<gene>
    <name evidence="5" type="ORF">PoMZ_07139</name>
</gene>
<dbReference type="SUPFAM" id="SSF51905">
    <property type="entry name" value="FAD/NAD(P)-binding domain"/>
    <property type="match status" value="1"/>
</dbReference>
<keyword evidence="3" id="KW-0732">Signal</keyword>
<dbReference type="GO" id="GO:0016614">
    <property type="term" value="F:oxidoreductase activity, acting on CH-OH group of donors"/>
    <property type="evidence" value="ECO:0007669"/>
    <property type="project" value="InterPro"/>
</dbReference>
<name>A0A4P7NEE1_PYROR</name>